<dbReference type="Proteomes" id="UP000237686">
    <property type="component" value="Unassembled WGS sequence"/>
</dbReference>
<dbReference type="AlphaFoldDB" id="A0A1B4N294"/>
<dbReference type="RefSeq" id="WP_006403825.1">
    <property type="nucleotide sequence ID" value="NZ_CADETI010000001.1"/>
</dbReference>
<feature type="transmembrane region" description="Helical" evidence="1">
    <location>
        <begin position="69"/>
        <end position="89"/>
    </location>
</feature>
<dbReference type="EMBL" id="PVFR01000008">
    <property type="protein sequence ID" value="PRE55415.1"/>
    <property type="molecule type" value="Genomic_DNA"/>
</dbReference>
<evidence type="ECO:0000256" key="1">
    <source>
        <dbReference type="SAM" id="Phobius"/>
    </source>
</evidence>
<keyword evidence="1" id="KW-0472">Membrane</keyword>
<dbReference type="EMBL" id="FKJW01000005">
    <property type="protein sequence ID" value="SAK00751.1"/>
    <property type="molecule type" value="Genomic_DNA"/>
</dbReference>
<dbReference type="GeneID" id="89566996"/>
<dbReference type="EMBL" id="JAHPMX010000027">
    <property type="protein sequence ID" value="MBU9360367.1"/>
    <property type="molecule type" value="Genomic_DNA"/>
</dbReference>
<reference evidence="7 8" key="2">
    <citation type="submission" date="2018-03" db="EMBL/GenBank/DDBJ databases">
        <authorList>
            <person name="Nguyen K."/>
            <person name="Fouts D."/>
            <person name="Sutton G."/>
        </authorList>
    </citation>
    <scope>NUCLEOTIDE SEQUENCE [LARGE SCALE GENOMIC DNA]</scope>
    <source>
        <strain evidence="3 8">AU14328</strain>
        <strain evidence="4 7">AU17135</strain>
    </source>
</reference>
<evidence type="ECO:0000313" key="7">
    <source>
        <dbReference type="Proteomes" id="UP000237686"/>
    </source>
</evidence>
<reference evidence="2" key="3">
    <citation type="submission" date="2021-06" db="EMBL/GenBank/DDBJ databases">
        <title>A collection of bacterial strains from the Burkholderia cepacia Research Laboratory and Repository.</title>
        <authorList>
            <person name="Lipuma J."/>
            <person name="Spilker T."/>
        </authorList>
    </citation>
    <scope>NUCLEOTIDE SEQUENCE</scope>
    <source>
        <strain evidence="2">AU37435</strain>
    </source>
</reference>
<comment type="caution">
    <text evidence="3">The sequence shown here is derived from an EMBL/GenBank/DDBJ whole genome shotgun (WGS) entry which is preliminary data.</text>
</comment>
<protein>
    <submittedName>
        <fullName evidence="3">Biofilm PGA synthesis auxiliary protein PgaD</fullName>
    </submittedName>
</protein>
<reference evidence="5 6" key="1">
    <citation type="submission" date="2016-04" db="EMBL/GenBank/DDBJ databases">
        <authorList>
            <person name="Peeters C."/>
        </authorList>
    </citation>
    <scope>NUCLEOTIDE SEQUENCE [LARGE SCALE GENOMIC DNA]</scope>
    <source>
        <strain evidence="5">LMG 29311</strain>
    </source>
</reference>
<dbReference type="Proteomes" id="UP000196218">
    <property type="component" value="Unassembled WGS sequence"/>
</dbReference>
<organism evidence="3 8">
    <name type="scientific">Burkholderia multivorans</name>
    <dbReference type="NCBI Taxonomy" id="87883"/>
    <lineage>
        <taxon>Bacteria</taxon>
        <taxon>Pseudomonadati</taxon>
        <taxon>Pseudomonadota</taxon>
        <taxon>Betaproteobacteria</taxon>
        <taxon>Burkholderiales</taxon>
        <taxon>Burkholderiaceae</taxon>
        <taxon>Burkholderia</taxon>
        <taxon>Burkholderia cepacia complex</taxon>
    </lineage>
</organism>
<gene>
    <name evidence="4" type="ORF">C6P98_00850</name>
    <name evidence="3" type="ORF">C6P99_02300</name>
    <name evidence="2" type="ORF">KTE52_28970</name>
    <name evidence="5" type="ORF">UA18_04842</name>
</gene>
<proteinExistence type="predicted"/>
<name>A0A1B4N294_9BURK</name>
<evidence type="ECO:0000313" key="8">
    <source>
        <dbReference type="Proteomes" id="UP000237811"/>
    </source>
</evidence>
<evidence type="ECO:0000313" key="2">
    <source>
        <dbReference type="EMBL" id="MBU9360367.1"/>
    </source>
</evidence>
<dbReference type="Proteomes" id="UP001196915">
    <property type="component" value="Unassembled WGS sequence"/>
</dbReference>
<feature type="transmembrane region" description="Helical" evidence="1">
    <location>
        <begin position="39"/>
        <end position="57"/>
    </location>
</feature>
<evidence type="ECO:0000313" key="3">
    <source>
        <dbReference type="EMBL" id="PRE55415.1"/>
    </source>
</evidence>
<accession>A0A1B4N294</accession>
<dbReference type="Proteomes" id="UP000237811">
    <property type="component" value="Unassembled WGS sequence"/>
</dbReference>
<sequence length="173" mass="18825">MNNAPIIDLSLRTPREMIAERGGVVGPLLVAWFRFGRPALVGGVWASICIYTYRYLLPFNEAEMPIEQLVFYVTCIALIGGSLITWLIAGRVVHPLAYRLRVSKILRRSASVTAHSVPAALLTGNRRRSGTPRASRILVASHDANGSICGIEWIAHAGPPPREWATGEPGSNA</sequence>
<evidence type="ECO:0000313" key="5">
    <source>
        <dbReference type="EMBL" id="SAK00751.1"/>
    </source>
</evidence>
<dbReference type="EMBL" id="PVFZ01000005">
    <property type="protein sequence ID" value="PRF28321.1"/>
    <property type="molecule type" value="Genomic_DNA"/>
</dbReference>
<keyword evidence="1" id="KW-1133">Transmembrane helix</keyword>
<evidence type="ECO:0000313" key="4">
    <source>
        <dbReference type="EMBL" id="PRF28321.1"/>
    </source>
</evidence>
<evidence type="ECO:0000313" key="6">
    <source>
        <dbReference type="Proteomes" id="UP000196218"/>
    </source>
</evidence>
<keyword evidence="1" id="KW-0812">Transmembrane</keyword>